<feature type="transmembrane region" description="Helical" evidence="7">
    <location>
        <begin position="267"/>
        <end position="299"/>
    </location>
</feature>
<gene>
    <name evidence="8" type="ORF">SAMN05216554_0094</name>
</gene>
<dbReference type="STRING" id="381665.SAMN05216554_0094"/>
<evidence type="ECO:0000256" key="2">
    <source>
        <dbReference type="ARBA" id="ARBA00022475"/>
    </source>
</evidence>
<keyword evidence="3 7" id="KW-0812">Transmembrane</keyword>
<feature type="transmembrane region" description="Helical" evidence="7">
    <location>
        <begin position="92"/>
        <end position="108"/>
    </location>
</feature>
<organism evidence="8 9">
    <name type="scientific">Herbiconiux ginsengi</name>
    <dbReference type="NCBI Taxonomy" id="381665"/>
    <lineage>
        <taxon>Bacteria</taxon>
        <taxon>Bacillati</taxon>
        <taxon>Actinomycetota</taxon>
        <taxon>Actinomycetes</taxon>
        <taxon>Micrococcales</taxon>
        <taxon>Microbacteriaceae</taxon>
        <taxon>Herbiconiux</taxon>
    </lineage>
</organism>
<dbReference type="GO" id="GO:0022857">
    <property type="term" value="F:transmembrane transporter activity"/>
    <property type="evidence" value="ECO:0007669"/>
    <property type="project" value="InterPro"/>
</dbReference>
<keyword evidence="5 7" id="KW-0472">Membrane</keyword>
<accession>A0A1H3U404</accession>
<reference evidence="8 9" key="1">
    <citation type="submission" date="2016-10" db="EMBL/GenBank/DDBJ databases">
        <authorList>
            <person name="de Groot N.N."/>
        </authorList>
    </citation>
    <scope>NUCLEOTIDE SEQUENCE [LARGE SCALE GENOMIC DNA]</scope>
    <source>
        <strain evidence="8 9">CGMCC 4.3491</strain>
    </source>
</reference>
<evidence type="ECO:0000313" key="9">
    <source>
        <dbReference type="Proteomes" id="UP000198891"/>
    </source>
</evidence>
<evidence type="ECO:0000256" key="4">
    <source>
        <dbReference type="ARBA" id="ARBA00022989"/>
    </source>
</evidence>
<dbReference type="OrthoDB" id="9808136at2"/>
<feature type="region of interest" description="Disordered" evidence="6">
    <location>
        <begin position="1"/>
        <end position="23"/>
    </location>
</feature>
<feature type="transmembrane region" description="Helical" evidence="7">
    <location>
        <begin position="61"/>
        <end position="80"/>
    </location>
</feature>
<feature type="transmembrane region" description="Helical" evidence="7">
    <location>
        <begin position="184"/>
        <end position="203"/>
    </location>
</feature>
<dbReference type="AlphaFoldDB" id="A0A1H3U404"/>
<feature type="compositionally biased region" description="Polar residues" evidence="6">
    <location>
        <begin position="1"/>
        <end position="12"/>
    </location>
</feature>
<feature type="transmembrane region" description="Helical" evidence="7">
    <location>
        <begin position="37"/>
        <end position="55"/>
    </location>
</feature>
<evidence type="ECO:0000256" key="1">
    <source>
        <dbReference type="ARBA" id="ARBA00004651"/>
    </source>
</evidence>
<evidence type="ECO:0000256" key="3">
    <source>
        <dbReference type="ARBA" id="ARBA00022692"/>
    </source>
</evidence>
<keyword evidence="2" id="KW-1003">Cell membrane</keyword>
<protein>
    <submittedName>
        <fullName evidence="8">Ribose transport system permease protein</fullName>
    </submittedName>
</protein>
<evidence type="ECO:0000256" key="5">
    <source>
        <dbReference type="ARBA" id="ARBA00023136"/>
    </source>
</evidence>
<evidence type="ECO:0000256" key="6">
    <source>
        <dbReference type="SAM" id="MobiDB-lite"/>
    </source>
</evidence>
<keyword evidence="9" id="KW-1185">Reference proteome</keyword>
<dbReference type="EMBL" id="FNPZ01000011">
    <property type="protein sequence ID" value="SDZ57068.1"/>
    <property type="molecule type" value="Genomic_DNA"/>
</dbReference>
<sequence>MTTPTTTRSPSDAPTGGSAPAPNAVESTWRRMLSGSWVGIVVATALLFALSPIIAPGSLGAAPLLSMLPFASVLAIVAAGQTLVVQQRGLDLSVPGMIALAAVLSTGLPQNYGWPLWAAVIAGIVGPGIVGLVNGILVTYFRVMPLVVTLGMNAVLLGTVFFVADGTPSGAPAALNGFALDRTLGIPNTLLIAVVIVVIAGLVTQRSIIGKRLTAVGVSERAAAALGIRVNAYQMFAYAFAGLCYGAGGVLLAGYTKTPALFLGDSYLLPSVAAVVLGGTALTGGLASVVSTGIAALFLTQLGQLLRSVGWQDALQLIAQAVVLIGVVLLRELVPGLLRRRAAHRASSRESPPA</sequence>
<feature type="transmembrane region" description="Helical" evidence="7">
    <location>
        <begin position="235"/>
        <end position="255"/>
    </location>
</feature>
<dbReference type="GO" id="GO:0005886">
    <property type="term" value="C:plasma membrane"/>
    <property type="evidence" value="ECO:0007669"/>
    <property type="project" value="UniProtKB-SubCell"/>
</dbReference>
<proteinExistence type="predicted"/>
<evidence type="ECO:0000256" key="7">
    <source>
        <dbReference type="SAM" id="Phobius"/>
    </source>
</evidence>
<dbReference type="RefSeq" id="WP_092558511.1">
    <property type="nucleotide sequence ID" value="NZ_FNPZ01000011.1"/>
</dbReference>
<keyword evidence="4 7" id="KW-1133">Transmembrane helix</keyword>
<dbReference type="CDD" id="cd06579">
    <property type="entry name" value="TM_PBP1_transp_AraH_like"/>
    <property type="match status" value="1"/>
</dbReference>
<evidence type="ECO:0000313" key="8">
    <source>
        <dbReference type="EMBL" id="SDZ57068.1"/>
    </source>
</evidence>
<dbReference type="Proteomes" id="UP000198891">
    <property type="component" value="Unassembled WGS sequence"/>
</dbReference>
<dbReference type="InterPro" id="IPR001851">
    <property type="entry name" value="ABC_transp_permease"/>
</dbReference>
<dbReference type="Pfam" id="PF02653">
    <property type="entry name" value="BPD_transp_2"/>
    <property type="match status" value="1"/>
</dbReference>
<feature type="transmembrane region" description="Helical" evidence="7">
    <location>
        <begin position="114"/>
        <end position="136"/>
    </location>
</feature>
<name>A0A1H3U404_9MICO</name>
<comment type="subcellular location">
    <subcellularLocation>
        <location evidence="1">Cell membrane</location>
        <topology evidence="1">Multi-pass membrane protein</topology>
    </subcellularLocation>
</comment>
<dbReference type="PANTHER" id="PTHR32196">
    <property type="entry name" value="ABC TRANSPORTER PERMEASE PROTEIN YPHD-RELATED-RELATED"/>
    <property type="match status" value="1"/>
</dbReference>
<feature type="transmembrane region" description="Helical" evidence="7">
    <location>
        <begin position="143"/>
        <end position="164"/>
    </location>
</feature>